<evidence type="ECO:0000256" key="1">
    <source>
        <dbReference type="SAM" id="MobiDB-lite"/>
    </source>
</evidence>
<dbReference type="Gene3D" id="3.40.50.410">
    <property type="entry name" value="von Willebrand factor, type A domain"/>
    <property type="match status" value="1"/>
</dbReference>
<protein>
    <recommendedName>
        <fullName evidence="2">VWFA domain-containing protein</fullName>
    </recommendedName>
</protein>
<reference evidence="3" key="1">
    <citation type="journal article" date="2015" name="Nature">
        <title>Complex archaea that bridge the gap between prokaryotes and eukaryotes.</title>
        <authorList>
            <person name="Spang A."/>
            <person name="Saw J.H."/>
            <person name="Jorgensen S.L."/>
            <person name="Zaremba-Niedzwiedzka K."/>
            <person name="Martijn J."/>
            <person name="Lind A.E."/>
            <person name="van Eijk R."/>
            <person name="Schleper C."/>
            <person name="Guy L."/>
            <person name="Ettema T.J."/>
        </authorList>
    </citation>
    <scope>NUCLEOTIDE SEQUENCE</scope>
</reference>
<dbReference type="AlphaFoldDB" id="A0A0F9KP10"/>
<dbReference type="InterPro" id="IPR002035">
    <property type="entry name" value="VWF_A"/>
</dbReference>
<feature type="region of interest" description="Disordered" evidence="1">
    <location>
        <begin position="208"/>
        <end position="301"/>
    </location>
</feature>
<dbReference type="PROSITE" id="PS50234">
    <property type="entry name" value="VWFA"/>
    <property type="match status" value="1"/>
</dbReference>
<sequence length="584" mass="63374">MRNQKTALERALPIVAAAYGEQFGVRVVLSGSDACTNGQTIVLPMLDSLSELKDVLFGYLAHESAHIRDSDFTTLSRCRSAIERNLTNLIEDIRIEGLIQDAFPGTRFTLTAMEEYIHAQGWTPVPSSEENEASQLFRYLYHRLYGEYLSREVYQPLITASRQVVEQTFPAGFFVRLDGLLGKYMTKLQCSDDCLKVARAILKALKDAEDEEQQQQTDSGEAPQQDKPSQGESSGGSGSQDADANESTSENQGAGESDSPEDPATAPSSCTDPANPFVSSDLGDNSTDGTMDQSSNGASTHDRILQETDLPEDTANQLRDALSSQARKDQSGQHFQIDSAVGELGGNDRGDNGQLQAGILTSSAIRSRLIGLLQAQTRQSQRLHIRGRRVDGRRLSRLASGDARVFIQRDETSRPETSVHVLLDCSGSMQHQQEIANQATVSLALAISTIPKCDIAVSMFPGNGGSVSPMIRRGQPVRPNLGRFCVDSGGGTPLAEAMLYAARELTASHKARQVMIVITDGDPNNPQAVNYLNGLIKGHIDTYAIGIGSPAVKRFFENWCVISDVSQLQSALFSIASNVLELDM</sequence>
<dbReference type="Pfam" id="PF00092">
    <property type="entry name" value="VWA"/>
    <property type="match status" value="1"/>
</dbReference>
<dbReference type="GO" id="GO:0009236">
    <property type="term" value="P:cobalamin biosynthetic process"/>
    <property type="evidence" value="ECO:0007669"/>
    <property type="project" value="InterPro"/>
</dbReference>
<dbReference type="Pfam" id="PF06213">
    <property type="entry name" value="CobT"/>
    <property type="match status" value="1"/>
</dbReference>
<dbReference type="InterPro" id="IPR006538">
    <property type="entry name" value="CobT"/>
</dbReference>
<dbReference type="PANTHER" id="PTHR41248:SF1">
    <property type="entry name" value="NORD PROTEIN"/>
    <property type="match status" value="1"/>
</dbReference>
<dbReference type="InterPro" id="IPR036465">
    <property type="entry name" value="vWFA_dom_sf"/>
</dbReference>
<dbReference type="SUPFAM" id="SSF53300">
    <property type="entry name" value="vWA-like"/>
    <property type="match status" value="1"/>
</dbReference>
<organism evidence="3">
    <name type="scientific">marine sediment metagenome</name>
    <dbReference type="NCBI Taxonomy" id="412755"/>
    <lineage>
        <taxon>unclassified sequences</taxon>
        <taxon>metagenomes</taxon>
        <taxon>ecological metagenomes</taxon>
    </lineage>
</organism>
<dbReference type="PANTHER" id="PTHR41248">
    <property type="entry name" value="NORD PROTEIN"/>
    <property type="match status" value="1"/>
</dbReference>
<proteinExistence type="predicted"/>
<gene>
    <name evidence="3" type="ORF">LCGC14_1306780</name>
</gene>
<feature type="compositionally biased region" description="Polar residues" evidence="1">
    <location>
        <begin position="245"/>
        <end position="254"/>
    </location>
</feature>
<feature type="domain" description="VWFA" evidence="2">
    <location>
        <begin position="418"/>
        <end position="549"/>
    </location>
</feature>
<comment type="caution">
    <text evidence="3">The sequence shown here is derived from an EMBL/GenBank/DDBJ whole genome shotgun (WGS) entry which is preliminary data.</text>
</comment>
<dbReference type="EMBL" id="LAZR01007676">
    <property type="protein sequence ID" value="KKM83688.1"/>
    <property type="molecule type" value="Genomic_DNA"/>
</dbReference>
<name>A0A0F9KP10_9ZZZZ</name>
<feature type="compositionally biased region" description="Polar residues" evidence="1">
    <location>
        <begin position="282"/>
        <end position="299"/>
    </location>
</feature>
<evidence type="ECO:0000259" key="2">
    <source>
        <dbReference type="PROSITE" id="PS50234"/>
    </source>
</evidence>
<dbReference type="InterPro" id="IPR051928">
    <property type="entry name" value="NorD/CobT"/>
</dbReference>
<dbReference type="SMART" id="SM00327">
    <property type="entry name" value="VWA"/>
    <property type="match status" value="1"/>
</dbReference>
<evidence type="ECO:0000313" key="3">
    <source>
        <dbReference type="EMBL" id="KKM83688.1"/>
    </source>
</evidence>
<accession>A0A0F9KP10</accession>